<accession>A0ABD5U8D9</accession>
<name>A0ABD5U8D9_9EURY</name>
<sequence>MGLVNRVFGGDDDSPTTYQCSACPETFEVPDGGRVQCPVCGDRNASPL</sequence>
<dbReference type="Proteomes" id="UP001596406">
    <property type="component" value="Unassembled WGS sequence"/>
</dbReference>
<proteinExistence type="predicted"/>
<gene>
    <name evidence="1" type="ORF">ACFQHK_03130</name>
</gene>
<organism evidence="1 2">
    <name type="scientific">Halomarina ordinaria</name>
    <dbReference type="NCBI Taxonomy" id="3033939"/>
    <lineage>
        <taxon>Archaea</taxon>
        <taxon>Methanobacteriati</taxon>
        <taxon>Methanobacteriota</taxon>
        <taxon>Stenosarchaea group</taxon>
        <taxon>Halobacteria</taxon>
        <taxon>Halobacteriales</taxon>
        <taxon>Natronomonadaceae</taxon>
        <taxon>Halomarina</taxon>
    </lineage>
</organism>
<protein>
    <recommendedName>
        <fullName evidence="3">Rubrerythrin-like domain-containing protein</fullName>
    </recommendedName>
</protein>
<dbReference type="AlphaFoldDB" id="A0ABD5U8D9"/>
<evidence type="ECO:0000313" key="2">
    <source>
        <dbReference type="Proteomes" id="UP001596406"/>
    </source>
</evidence>
<evidence type="ECO:0000313" key="1">
    <source>
        <dbReference type="EMBL" id="MFC6835497.1"/>
    </source>
</evidence>
<reference evidence="1 2" key="1">
    <citation type="journal article" date="2019" name="Int. J. Syst. Evol. Microbiol.">
        <title>The Global Catalogue of Microorganisms (GCM) 10K type strain sequencing project: providing services to taxonomists for standard genome sequencing and annotation.</title>
        <authorList>
            <consortium name="The Broad Institute Genomics Platform"/>
            <consortium name="The Broad Institute Genome Sequencing Center for Infectious Disease"/>
            <person name="Wu L."/>
            <person name="Ma J."/>
        </authorList>
    </citation>
    <scope>NUCLEOTIDE SEQUENCE [LARGE SCALE GENOMIC DNA]</scope>
    <source>
        <strain evidence="1 2">PSRA2</strain>
    </source>
</reference>
<dbReference type="RefSeq" id="WP_304447197.1">
    <property type="nucleotide sequence ID" value="NZ_JARRAH010000001.1"/>
</dbReference>
<dbReference type="EMBL" id="JBHSXM010000001">
    <property type="protein sequence ID" value="MFC6835497.1"/>
    <property type="molecule type" value="Genomic_DNA"/>
</dbReference>
<dbReference type="SUPFAM" id="SSF63393">
    <property type="entry name" value="RNA polymerase subunits"/>
    <property type="match status" value="1"/>
</dbReference>
<evidence type="ECO:0008006" key="3">
    <source>
        <dbReference type="Google" id="ProtNLM"/>
    </source>
</evidence>
<dbReference type="InterPro" id="IPR029040">
    <property type="entry name" value="RPABC4/Spt4"/>
</dbReference>
<keyword evidence="2" id="KW-1185">Reference proteome</keyword>
<comment type="caution">
    <text evidence="1">The sequence shown here is derived from an EMBL/GenBank/DDBJ whole genome shotgun (WGS) entry which is preliminary data.</text>
</comment>